<dbReference type="InterPro" id="IPR001128">
    <property type="entry name" value="Cyt_P450"/>
</dbReference>
<dbReference type="GO" id="GO:0020037">
    <property type="term" value="F:heme binding"/>
    <property type="evidence" value="ECO:0007669"/>
    <property type="project" value="InterPro"/>
</dbReference>
<sequence>MESKKQRIELLFTFALFIFLRLVYYPRNQNDLSSNIISHAFYYLLNIFLAFRSLSNLLSIIKAEALNYITPEFKKIVQPKIIKHELGSEFSQKDGLIDMMNKVDDSGRLNVMHQNVILGSKFLEEYSMLPVKVLNVFKGRRSFNRAAFLYKFLSNSRYKINIKIGSLLTTEKIRGFVGEESLIFQHSIESYIRSYGILEEAGTIHIHNCFDFISQAASKNAFVRFFGKNYYSDKKVQDAIQEYLNFNGSGIKSSLNIFEYISHYKNSRKMKKQFEYLQSYLKREVESRNQNQGSKKNAIDKDFIDLIRKHINSIFDQDYRLIVPSLLSFTRTYTLIVAQKLLNTLVDISVMPKIFRLLAEEQNKIIKKFGKSITLEALDSMEYLDAVIRESFRLSCPANGLHRQIQSVYVLSNGVTLKNETNTSFNLFTHLRNEHKFGKSAQEFNPETPISKGIKLKNNPKDEPIWGIGVNKCPFSEYASVQSKMIIAIIIRRYYIFSNTDGVDPVHPGYNHITTIMPNNTGIYLKRHNIQLYDPKIARFF</sequence>
<evidence type="ECO:0000256" key="4">
    <source>
        <dbReference type="ARBA" id="ARBA00022723"/>
    </source>
</evidence>
<dbReference type="PANTHER" id="PTHR24292:SF54">
    <property type="entry name" value="CYP9F3-RELATED"/>
    <property type="match status" value="1"/>
</dbReference>
<dbReference type="PANTHER" id="PTHR24292">
    <property type="entry name" value="CYTOCHROME P450"/>
    <property type="match status" value="1"/>
</dbReference>
<evidence type="ECO:0000256" key="3">
    <source>
        <dbReference type="ARBA" id="ARBA00022617"/>
    </source>
</evidence>
<evidence type="ECO:0000256" key="2">
    <source>
        <dbReference type="ARBA" id="ARBA00010617"/>
    </source>
</evidence>
<evidence type="ECO:0000256" key="1">
    <source>
        <dbReference type="ARBA" id="ARBA00001971"/>
    </source>
</evidence>
<comment type="similarity">
    <text evidence="2">Belongs to the cytochrome P450 family.</text>
</comment>
<evidence type="ECO:0000256" key="6">
    <source>
        <dbReference type="ARBA" id="ARBA00023004"/>
    </source>
</evidence>
<dbReference type="Gene3D" id="1.10.630.10">
    <property type="entry name" value="Cytochrome P450"/>
    <property type="match status" value="1"/>
</dbReference>
<reference evidence="9 10" key="1">
    <citation type="journal article" date="2018" name="MBio">
        <title>Comparative Genomics Reveals the Core Gene Toolbox for the Fungus-Insect Symbiosis.</title>
        <authorList>
            <person name="Wang Y."/>
            <person name="Stata M."/>
            <person name="Wang W."/>
            <person name="Stajich J.E."/>
            <person name="White M.M."/>
            <person name="Moncalvo J.M."/>
        </authorList>
    </citation>
    <scope>NUCLEOTIDE SEQUENCE [LARGE SCALE GENOMIC DNA]</scope>
    <source>
        <strain evidence="9 10">AUS-126-30</strain>
    </source>
</reference>
<dbReference type="GO" id="GO:0005506">
    <property type="term" value="F:iron ion binding"/>
    <property type="evidence" value="ECO:0007669"/>
    <property type="project" value="InterPro"/>
</dbReference>
<evidence type="ECO:0000256" key="8">
    <source>
        <dbReference type="SAM" id="Phobius"/>
    </source>
</evidence>
<dbReference type="Proteomes" id="UP000245591">
    <property type="component" value="Unassembled WGS sequence"/>
</dbReference>
<keyword evidence="10" id="KW-1185">Reference proteome</keyword>
<keyword evidence="7" id="KW-0503">Monooxygenase</keyword>
<evidence type="ECO:0000256" key="7">
    <source>
        <dbReference type="ARBA" id="ARBA00023033"/>
    </source>
</evidence>
<comment type="cofactor">
    <cofactor evidence="1">
        <name>heme</name>
        <dbReference type="ChEBI" id="CHEBI:30413"/>
    </cofactor>
</comment>
<dbReference type="InterPro" id="IPR050476">
    <property type="entry name" value="Insect_CytP450_Detox"/>
</dbReference>
<evidence type="ECO:0000313" key="10">
    <source>
        <dbReference type="Proteomes" id="UP000245591"/>
    </source>
</evidence>
<keyword evidence="8" id="KW-1133">Transmembrane helix</keyword>
<keyword evidence="5" id="KW-0560">Oxidoreductase</keyword>
<keyword evidence="3" id="KW-0349">Heme</keyword>
<protein>
    <recommendedName>
        <fullName evidence="11">Cytochrome P450</fullName>
    </recommendedName>
</protein>
<feature type="transmembrane region" description="Helical" evidence="8">
    <location>
        <begin position="7"/>
        <end position="24"/>
    </location>
</feature>
<organism evidence="9 10">
    <name type="scientific">Smittium angustum</name>
    <dbReference type="NCBI Taxonomy" id="133377"/>
    <lineage>
        <taxon>Eukaryota</taxon>
        <taxon>Fungi</taxon>
        <taxon>Fungi incertae sedis</taxon>
        <taxon>Zoopagomycota</taxon>
        <taxon>Kickxellomycotina</taxon>
        <taxon>Harpellomycetes</taxon>
        <taxon>Harpellales</taxon>
        <taxon>Legeriomycetaceae</taxon>
        <taxon>Smittium</taxon>
    </lineage>
</organism>
<dbReference type="SUPFAM" id="SSF48264">
    <property type="entry name" value="Cytochrome P450"/>
    <property type="match status" value="1"/>
</dbReference>
<evidence type="ECO:0008006" key="11">
    <source>
        <dbReference type="Google" id="ProtNLM"/>
    </source>
</evidence>
<dbReference type="GO" id="GO:0004497">
    <property type="term" value="F:monooxygenase activity"/>
    <property type="evidence" value="ECO:0007669"/>
    <property type="project" value="UniProtKB-KW"/>
</dbReference>
<keyword evidence="8" id="KW-0472">Membrane</keyword>
<keyword evidence="8" id="KW-0812">Transmembrane</keyword>
<keyword evidence="4" id="KW-0479">Metal-binding</keyword>
<gene>
    <name evidence="9" type="ORF">BB558_006104</name>
</gene>
<evidence type="ECO:0000256" key="5">
    <source>
        <dbReference type="ARBA" id="ARBA00023002"/>
    </source>
</evidence>
<feature type="transmembrane region" description="Helical" evidence="8">
    <location>
        <begin position="36"/>
        <end position="54"/>
    </location>
</feature>
<accession>A0A2U1IYR3</accession>
<name>A0A2U1IYR3_SMIAN</name>
<dbReference type="AlphaFoldDB" id="A0A2U1IYR3"/>
<keyword evidence="6" id="KW-0408">Iron</keyword>
<dbReference type="InterPro" id="IPR036396">
    <property type="entry name" value="Cyt_P450_sf"/>
</dbReference>
<dbReference type="GO" id="GO:0016705">
    <property type="term" value="F:oxidoreductase activity, acting on paired donors, with incorporation or reduction of molecular oxygen"/>
    <property type="evidence" value="ECO:0007669"/>
    <property type="project" value="InterPro"/>
</dbReference>
<evidence type="ECO:0000313" key="9">
    <source>
        <dbReference type="EMBL" id="PVZ97923.1"/>
    </source>
</evidence>
<comment type="caution">
    <text evidence="9">The sequence shown here is derived from an EMBL/GenBank/DDBJ whole genome shotgun (WGS) entry which is preliminary data.</text>
</comment>
<dbReference type="Pfam" id="PF00067">
    <property type="entry name" value="p450"/>
    <property type="match status" value="1"/>
</dbReference>
<dbReference type="EMBL" id="MBFU01000664">
    <property type="protein sequence ID" value="PVZ97923.1"/>
    <property type="molecule type" value="Genomic_DNA"/>
</dbReference>
<proteinExistence type="inferred from homology"/>